<evidence type="ECO:0000313" key="2">
    <source>
        <dbReference type="EMBL" id="MFC4667460.1"/>
    </source>
</evidence>
<sequence>MKRVLVVNPNSSEEMTSRIDMAARLVAPNGFDLTVCGNPDAPEAIEGALDGALAEKGVIRILDAAKFEAALIACFDDTGVDAARGRFSQPVIGIGAAACHMAALSARRFLVVTPADASVPVLEENLRHAGLDRQCLGVFAAGVRVLDFEEDRAHAFARVAQVVRERLGEADAVVLGCAGMTGGAAAMSRALGVRVIDPVQVGVTLACALAQMEQGQQALV</sequence>
<dbReference type="PANTHER" id="PTHR28047">
    <property type="entry name" value="PROTEIN DCG1"/>
    <property type="match status" value="1"/>
</dbReference>
<dbReference type="InterPro" id="IPR015942">
    <property type="entry name" value="Asp/Glu/hydantoin_racemase"/>
</dbReference>
<comment type="caution">
    <text evidence="2">The sequence shown here is derived from an EMBL/GenBank/DDBJ whole genome shotgun (WGS) entry which is preliminary data.</text>
</comment>
<proteinExistence type="inferred from homology"/>
<organism evidence="2 3">
    <name type="scientific">Seohaeicola nanhaiensis</name>
    <dbReference type="NCBI Taxonomy" id="1387282"/>
    <lineage>
        <taxon>Bacteria</taxon>
        <taxon>Pseudomonadati</taxon>
        <taxon>Pseudomonadota</taxon>
        <taxon>Alphaproteobacteria</taxon>
        <taxon>Rhodobacterales</taxon>
        <taxon>Roseobacteraceae</taxon>
        <taxon>Seohaeicola</taxon>
    </lineage>
</organism>
<dbReference type="RefSeq" id="WP_380715650.1">
    <property type="nucleotide sequence ID" value="NZ_JBHSGI010000002.1"/>
</dbReference>
<gene>
    <name evidence="2" type="ORF">ACFO5X_02735</name>
</gene>
<dbReference type="PANTHER" id="PTHR28047:SF5">
    <property type="entry name" value="PROTEIN DCG1"/>
    <property type="match status" value="1"/>
</dbReference>
<reference evidence="3" key="1">
    <citation type="journal article" date="2019" name="Int. J. Syst. Evol. Microbiol.">
        <title>The Global Catalogue of Microorganisms (GCM) 10K type strain sequencing project: providing services to taxonomists for standard genome sequencing and annotation.</title>
        <authorList>
            <consortium name="The Broad Institute Genomics Platform"/>
            <consortium name="The Broad Institute Genome Sequencing Center for Infectious Disease"/>
            <person name="Wu L."/>
            <person name="Ma J."/>
        </authorList>
    </citation>
    <scope>NUCLEOTIDE SEQUENCE [LARGE SCALE GENOMIC DNA]</scope>
    <source>
        <strain evidence="3">CGMCC 4.7283</strain>
    </source>
</reference>
<name>A0ABV9KC06_9RHOB</name>
<dbReference type="Proteomes" id="UP001595973">
    <property type="component" value="Unassembled WGS sequence"/>
</dbReference>
<accession>A0ABV9KC06</accession>
<dbReference type="Pfam" id="PF01177">
    <property type="entry name" value="Asp_Glu_race"/>
    <property type="match status" value="1"/>
</dbReference>
<comment type="similarity">
    <text evidence="1">Belongs to the HyuE racemase family.</text>
</comment>
<evidence type="ECO:0000256" key="1">
    <source>
        <dbReference type="ARBA" id="ARBA00038414"/>
    </source>
</evidence>
<evidence type="ECO:0000313" key="3">
    <source>
        <dbReference type="Proteomes" id="UP001595973"/>
    </source>
</evidence>
<protein>
    <submittedName>
        <fullName evidence="2">Aspartate/glutamate racemase family protein</fullName>
    </submittedName>
</protein>
<dbReference type="InterPro" id="IPR053714">
    <property type="entry name" value="Iso_Racemase_Enz_sf"/>
</dbReference>
<dbReference type="InterPro" id="IPR052186">
    <property type="entry name" value="Hydantoin_racemase-like"/>
</dbReference>
<dbReference type="EMBL" id="JBHSGI010000002">
    <property type="protein sequence ID" value="MFC4667460.1"/>
    <property type="molecule type" value="Genomic_DNA"/>
</dbReference>
<dbReference type="Gene3D" id="3.40.50.12500">
    <property type="match status" value="1"/>
</dbReference>
<keyword evidence="3" id="KW-1185">Reference proteome</keyword>